<comment type="caution">
    <text evidence="1">The sequence shown here is derived from an EMBL/GenBank/DDBJ whole genome shotgun (WGS) entry which is preliminary data.</text>
</comment>
<dbReference type="EMBL" id="CM037156">
    <property type="protein sequence ID" value="KAH7838604.1"/>
    <property type="molecule type" value="Genomic_DNA"/>
</dbReference>
<accession>A0ACB7XDZ9</accession>
<protein>
    <submittedName>
        <fullName evidence="1">Uncharacterized protein</fullName>
    </submittedName>
</protein>
<organism evidence="1 2">
    <name type="scientific">Vaccinium darrowii</name>
    <dbReference type="NCBI Taxonomy" id="229202"/>
    <lineage>
        <taxon>Eukaryota</taxon>
        <taxon>Viridiplantae</taxon>
        <taxon>Streptophyta</taxon>
        <taxon>Embryophyta</taxon>
        <taxon>Tracheophyta</taxon>
        <taxon>Spermatophyta</taxon>
        <taxon>Magnoliopsida</taxon>
        <taxon>eudicotyledons</taxon>
        <taxon>Gunneridae</taxon>
        <taxon>Pentapetalae</taxon>
        <taxon>asterids</taxon>
        <taxon>Ericales</taxon>
        <taxon>Ericaceae</taxon>
        <taxon>Vaccinioideae</taxon>
        <taxon>Vaccinieae</taxon>
        <taxon>Vaccinium</taxon>
    </lineage>
</organism>
<name>A0ACB7XDZ9_9ERIC</name>
<keyword evidence="2" id="KW-1185">Reference proteome</keyword>
<evidence type="ECO:0000313" key="2">
    <source>
        <dbReference type="Proteomes" id="UP000828048"/>
    </source>
</evidence>
<reference evidence="1 2" key="1">
    <citation type="journal article" date="2021" name="Hortic Res">
        <title>High-quality reference genome and annotation aids understanding of berry development for evergreen blueberry (Vaccinium darrowii).</title>
        <authorList>
            <person name="Yu J."/>
            <person name="Hulse-Kemp A.M."/>
            <person name="Babiker E."/>
            <person name="Staton M."/>
        </authorList>
    </citation>
    <scope>NUCLEOTIDE SEQUENCE [LARGE SCALE GENOMIC DNA]</scope>
    <source>
        <strain evidence="2">cv. NJ 8807/NJ 8810</strain>
        <tissue evidence="1">Young leaf</tissue>
    </source>
</reference>
<proteinExistence type="predicted"/>
<gene>
    <name evidence="1" type="ORF">Vadar_028826</name>
</gene>
<sequence>MWPSKIYINTCSYCSLGKSPLAKLMDSCCDTLISSCRYIPTGIDIMDLFSESDCSSVSNSNVEQDDDIETLYGGQACNILASLEETIGKIDDFLSFESEFTYGDVVCPATEPSGQVGRVVNVDMFVDLENLHGQKIKNVNSGKIQKIRSISVGDYVVMGPWLGKVDKIVDCVTVLFDDGTKSEFTTMGPEKLLPVRPDILEDSQYPYYPGQRVRIELSTISRSARLLCGTRKEKRDEGTVFSVDAGLVYVDWLACAMVGSERGPAPLCLQDSKNLIVLSFFSHTNWQLGDWCIFPAADCQGDMEHIYLDTCDLKNGLKQAAEIFQGKTRLNFGEIFIIVKIKTKVDVLWQDGTRSLGLDSHSLFPINAVDAHDFWPDQFVMEKGICDDPDSSTGQRWGFVRCFNATERTVTVKWNNPVVNPAIKLTGEETEETVSAYELIEHPDYSYYLGDVVFRLEKNQLVEKIDGQIWGGEQNALSSNCYLSCIGIVMGFKDGNVEVKWASGHTTKVAPYEIFRMDKYEGLSSIPVRHEENVDQLIEHTTGHDKASSSKGKTLFDSGAASLPRAAIGIFTSIIGSIFGSLGSTSLSGRSHLILEEGDGLVCNSEEEGMPESSNFCNEVPTIVEDNLQTFGDRNLEQQVEDSQEAFKQFDMVTSCLDHQFDEGAGKGLALNQVKRGWLKKIQEEWRILEKDLPKTIYVRVYEERMDLLRAAIIGAPGTPYHDGLFFFDIFLPPEYPHEPPLVHYNSGGLRINPNLYESGKVCLSLLNTWTGTGTEVWNPGSSNILQVLLSLQALVLNEKPYYNEAGYDKQMGRAEGEKNSVSYNENAFLGNCQSMLYLIRKPPKHFEALVEEHFTRRSKYILLACKAYMEGASVGCTFGYIKAGQENQQGSSAGFKIMLSKLFPKLVEAFSRMGIDCSQYADPGV</sequence>
<evidence type="ECO:0000313" key="1">
    <source>
        <dbReference type="EMBL" id="KAH7838604.1"/>
    </source>
</evidence>
<dbReference type="Proteomes" id="UP000828048">
    <property type="component" value="Chromosome 6"/>
</dbReference>